<proteinExistence type="predicted"/>
<evidence type="ECO:0000313" key="3">
    <source>
        <dbReference type="Proteomes" id="UP000507470"/>
    </source>
</evidence>
<dbReference type="EMBL" id="CACVKT020005857">
    <property type="protein sequence ID" value="CAC5398244.1"/>
    <property type="molecule type" value="Genomic_DNA"/>
</dbReference>
<dbReference type="Proteomes" id="UP000507470">
    <property type="component" value="Unassembled WGS sequence"/>
</dbReference>
<evidence type="ECO:0000256" key="1">
    <source>
        <dbReference type="SAM" id="MobiDB-lite"/>
    </source>
</evidence>
<accession>A0A6J8CT12</accession>
<protein>
    <submittedName>
        <fullName evidence="2">Uncharacterized protein</fullName>
    </submittedName>
</protein>
<keyword evidence="3" id="KW-1185">Reference proteome</keyword>
<name>A0A6J8CT12_MYTCO</name>
<organism evidence="2 3">
    <name type="scientific">Mytilus coruscus</name>
    <name type="common">Sea mussel</name>
    <dbReference type="NCBI Taxonomy" id="42192"/>
    <lineage>
        <taxon>Eukaryota</taxon>
        <taxon>Metazoa</taxon>
        <taxon>Spiralia</taxon>
        <taxon>Lophotrochozoa</taxon>
        <taxon>Mollusca</taxon>
        <taxon>Bivalvia</taxon>
        <taxon>Autobranchia</taxon>
        <taxon>Pteriomorphia</taxon>
        <taxon>Mytilida</taxon>
        <taxon>Mytiloidea</taxon>
        <taxon>Mytilidae</taxon>
        <taxon>Mytilinae</taxon>
        <taxon>Mytilus</taxon>
    </lineage>
</organism>
<gene>
    <name evidence="2" type="ORF">MCOR_32625</name>
</gene>
<evidence type="ECO:0000313" key="2">
    <source>
        <dbReference type="EMBL" id="CAC5398244.1"/>
    </source>
</evidence>
<sequence length="480" mass="54321">MGKHNPVNTVEKCGEWLCTRTKKKMITPPVTGKRACLSRPLKSIGNLIKSSPPPEELKTHTKQSKLVKFFGKKLPDTLNNETGNVVELSESSEELPTLSSVRKIDINNTFIEKMCSFHIGKKGDNFTLNSPESEEDFVDEKGSHFCKEGELPPLKSPYYNKRKRSSDTCLPYKHPKYESEMSFVNKNQLKDTNTSQESSQSDSSSLEQFSCNSKHCDDNGQNQNNCFYDFQLRNPTRKNNISESSSYEDRNEKHNLGGNVLLENRRLKHFDKVHVVTQTSDTKSRTCDILNNELLFMSEGKSPMKRSGIQTCDHVLSNDLDLVSEVKPPIKPPRLSRHLSDIPNTELDLLSEVHPLIGQQSVSQHTSDIPNTELDFLSEVHPPMGQPIVSQHLSDIPNTELDLLSEVQHCRELPVSSNDLNSDLMSDIDSPIKKSATLEKIKYAWNMGSCKDQERKLINTQEADQELENFSLDNDSQISL</sequence>
<dbReference type="OrthoDB" id="6096918at2759"/>
<reference evidence="2 3" key="1">
    <citation type="submission" date="2020-06" db="EMBL/GenBank/DDBJ databases">
        <authorList>
            <person name="Li R."/>
            <person name="Bekaert M."/>
        </authorList>
    </citation>
    <scope>NUCLEOTIDE SEQUENCE [LARGE SCALE GENOMIC DNA]</scope>
    <source>
        <strain evidence="3">wild</strain>
    </source>
</reference>
<feature type="region of interest" description="Disordered" evidence="1">
    <location>
        <begin position="238"/>
        <end position="257"/>
    </location>
</feature>
<dbReference type="AlphaFoldDB" id="A0A6J8CT12"/>